<proteinExistence type="predicted"/>
<reference evidence="1 2" key="2">
    <citation type="journal article" date="2022" name="Mol. Ecol. Resour.">
        <title>The genomes of chicory, endive, great burdock and yacon provide insights into Asteraceae paleo-polyploidization history and plant inulin production.</title>
        <authorList>
            <person name="Fan W."/>
            <person name="Wang S."/>
            <person name="Wang H."/>
            <person name="Wang A."/>
            <person name="Jiang F."/>
            <person name="Liu H."/>
            <person name="Zhao H."/>
            <person name="Xu D."/>
            <person name="Zhang Y."/>
        </authorList>
    </citation>
    <scope>NUCLEOTIDE SEQUENCE [LARGE SCALE GENOMIC DNA]</scope>
    <source>
        <strain evidence="2">cv. Punajuju</strain>
        <tissue evidence="1">Leaves</tissue>
    </source>
</reference>
<keyword evidence="2" id="KW-1185">Reference proteome</keyword>
<dbReference type="Proteomes" id="UP001055811">
    <property type="component" value="Linkage Group LG06"/>
</dbReference>
<comment type="caution">
    <text evidence="1">The sequence shown here is derived from an EMBL/GenBank/DDBJ whole genome shotgun (WGS) entry which is preliminary data.</text>
</comment>
<sequence length="410" mass="45124">MASSISLASPILLVILFHLVLEIDHTCFASNATQKTPTGLRITLTRGGFGKKLSNSLHALNSLSEAENGAKHRTYSSITSRVRAHEDEYVMELTSGTPPVKFSAIMDTGSDLIWTKCKRKTSSSSSLSKVSEGCDTLQIPAICKQKYADGKSIKVTMVRELLTIGDGKTAIVTFGCGIPGGKDNFMYDGVVGMGRGKLSLVSQLNESVFSYCLDSSSEKGILLIGSKAVTAITNSNFQTTTLITQGKESYYYISLEGISVGQTRLPIDKSNFAIKENNRGGMIIDSGTTFTYLEKGIIDMIENEFFKQTKLNKSKDGYTPYTDLNRCFNSPYDANIIPKLVFHFSGANWDVPRENYIYEKKGKACLAFIANHKKDAQLSIFGNMQQQNMMVLYDLDKNSLSFMPAKCNQL</sequence>
<name>A0ACB9BPJ1_CICIN</name>
<gene>
    <name evidence="1" type="ORF">L2E82_35726</name>
</gene>
<organism evidence="1 2">
    <name type="scientific">Cichorium intybus</name>
    <name type="common">Chicory</name>
    <dbReference type="NCBI Taxonomy" id="13427"/>
    <lineage>
        <taxon>Eukaryota</taxon>
        <taxon>Viridiplantae</taxon>
        <taxon>Streptophyta</taxon>
        <taxon>Embryophyta</taxon>
        <taxon>Tracheophyta</taxon>
        <taxon>Spermatophyta</taxon>
        <taxon>Magnoliopsida</taxon>
        <taxon>eudicotyledons</taxon>
        <taxon>Gunneridae</taxon>
        <taxon>Pentapetalae</taxon>
        <taxon>asterids</taxon>
        <taxon>campanulids</taxon>
        <taxon>Asterales</taxon>
        <taxon>Asteraceae</taxon>
        <taxon>Cichorioideae</taxon>
        <taxon>Cichorieae</taxon>
        <taxon>Cichoriinae</taxon>
        <taxon>Cichorium</taxon>
    </lineage>
</organism>
<protein>
    <submittedName>
        <fullName evidence="1">Uncharacterized protein</fullName>
    </submittedName>
</protein>
<evidence type="ECO:0000313" key="2">
    <source>
        <dbReference type="Proteomes" id="UP001055811"/>
    </source>
</evidence>
<reference evidence="2" key="1">
    <citation type="journal article" date="2022" name="Mol. Ecol. Resour.">
        <title>The genomes of chicory, endive, great burdock and yacon provide insights into Asteraceae palaeo-polyploidization history and plant inulin production.</title>
        <authorList>
            <person name="Fan W."/>
            <person name="Wang S."/>
            <person name="Wang H."/>
            <person name="Wang A."/>
            <person name="Jiang F."/>
            <person name="Liu H."/>
            <person name="Zhao H."/>
            <person name="Xu D."/>
            <person name="Zhang Y."/>
        </authorList>
    </citation>
    <scope>NUCLEOTIDE SEQUENCE [LARGE SCALE GENOMIC DNA]</scope>
    <source>
        <strain evidence="2">cv. Punajuju</strain>
    </source>
</reference>
<accession>A0ACB9BPJ1</accession>
<dbReference type="EMBL" id="CM042014">
    <property type="protein sequence ID" value="KAI3723962.1"/>
    <property type="molecule type" value="Genomic_DNA"/>
</dbReference>
<evidence type="ECO:0000313" key="1">
    <source>
        <dbReference type="EMBL" id="KAI3723962.1"/>
    </source>
</evidence>